<dbReference type="AlphaFoldDB" id="A0AA38S9B1"/>
<dbReference type="Proteomes" id="UP001172457">
    <property type="component" value="Chromosome 8"/>
</dbReference>
<feature type="compositionally biased region" description="Pro residues" evidence="1">
    <location>
        <begin position="8"/>
        <end position="18"/>
    </location>
</feature>
<evidence type="ECO:0008006" key="4">
    <source>
        <dbReference type="Google" id="ProtNLM"/>
    </source>
</evidence>
<feature type="region of interest" description="Disordered" evidence="1">
    <location>
        <begin position="1"/>
        <end position="21"/>
    </location>
</feature>
<protein>
    <recommendedName>
        <fullName evidence="4">G protein gamma domain-containing protein</fullName>
    </recommendedName>
</protein>
<organism evidence="2 3">
    <name type="scientific">Centaurea solstitialis</name>
    <name type="common">yellow star-thistle</name>
    <dbReference type="NCBI Taxonomy" id="347529"/>
    <lineage>
        <taxon>Eukaryota</taxon>
        <taxon>Viridiplantae</taxon>
        <taxon>Streptophyta</taxon>
        <taxon>Embryophyta</taxon>
        <taxon>Tracheophyta</taxon>
        <taxon>Spermatophyta</taxon>
        <taxon>Magnoliopsida</taxon>
        <taxon>eudicotyledons</taxon>
        <taxon>Gunneridae</taxon>
        <taxon>Pentapetalae</taxon>
        <taxon>asterids</taxon>
        <taxon>campanulids</taxon>
        <taxon>Asterales</taxon>
        <taxon>Asteraceae</taxon>
        <taxon>Carduoideae</taxon>
        <taxon>Cardueae</taxon>
        <taxon>Centaureinae</taxon>
        <taxon>Centaurea</taxon>
    </lineage>
</organism>
<gene>
    <name evidence="2" type="ORF">OSB04_031338</name>
</gene>
<keyword evidence="3" id="KW-1185">Reference proteome</keyword>
<name>A0AA38S9B1_9ASTR</name>
<dbReference type="PANTHER" id="PTHR32378">
    <property type="entry name" value="GUANINE NUCLEOTIDE-BINDING PROTEIN SUBUNIT GAMMA 3"/>
    <property type="match status" value="1"/>
</dbReference>
<evidence type="ECO:0000313" key="2">
    <source>
        <dbReference type="EMBL" id="KAJ9538605.1"/>
    </source>
</evidence>
<sequence length="150" mass="16274">MASSSPHGSPPLPRPKSPPELYGKRREFAKVVMLEREIGFLQEELKSIENLQPASCCIKEVADYVVANPEPLITTYVKLICLRRLVNHVVSGNGYVEIPVSICHGFAVAATVAVRLNCRSAVPVRARCPTVVPARYPAAVAVSARAARNV</sequence>
<evidence type="ECO:0000313" key="3">
    <source>
        <dbReference type="Proteomes" id="UP001172457"/>
    </source>
</evidence>
<accession>A0AA38S9B1</accession>
<reference evidence="2" key="1">
    <citation type="submission" date="2023-03" db="EMBL/GenBank/DDBJ databases">
        <title>Chromosome-scale reference genome and RAD-based genetic map of yellow starthistle (Centaurea solstitialis) reveal putative structural variation and QTLs associated with invader traits.</title>
        <authorList>
            <person name="Reatini B."/>
            <person name="Cang F.A."/>
            <person name="Jiang Q."/>
            <person name="Mckibben M.T.W."/>
            <person name="Barker M.S."/>
            <person name="Rieseberg L.H."/>
            <person name="Dlugosch K.M."/>
        </authorList>
    </citation>
    <scope>NUCLEOTIDE SEQUENCE</scope>
    <source>
        <strain evidence="2">CAN-66</strain>
        <tissue evidence="2">Leaf</tissue>
    </source>
</reference>
<dbReference type="InterPro" id="IPR055305">
    <property type="entry name" value="GG3-like"/>
</dbReference>
<comment type="caution">
    <text evidence="2">The sequence shown here is derived from an EMBL/GenBank/DDBJ whole genome shotgun (WGS) entry which is preliminary data.</text>
</comment>
<evidence type="ECO:0000256" key="1">
    <source>
        <dbReference type="SAM" id="MobiDB-lite"/>
    </source>
</evidence>
<dbReference type="EMBL" id="JARYMX010000008">
    <property type="protein sequence ID" value="KAJ9538605.1"/>
    <property type="molecule type" value="Genomic_DNA"/>
</dbReference>
<dbReference type="PANTHER" id="PTHR32378:SF10">
    <property type="entry name" value="GUANINE NUCLEOTIDE-BINDING PROTEIN SUBUNIT GAMMA 3"/>
    <property type="match status" value="1"/>
</dbReference>
<proteinExistence type="predicted"/>